<name>A0A9W4N728_9EURO</name>
<accession>A0A9W4N728</accession>
<gene>
    <name evidence="2" type="ORF">PSALAMII_LOCUS1477</name>
</gene>
<feature type="compositionally biased region" description="Low complexity" evidence="1">
    <location>
        <begin position="107"/>
        <end position="119"/>
    </location>
</feature>
<protein>
    <submittedName>
        <fullName evidence="2">Uncharacterized protein</fullName>
    </submittedName>
</protein>
<comment type="caution">
    <text evidence="2">The sequence shown here is derived from an EMBL/GenBank/DDBJ whole genome shotgun (WGS) entry which is preliminary data.</text>
</comment>
<dbReference type="AlphaFoldDB" id="A0A9W4N728"/>
<evidence type="ECO:0000313" key="3">
    <source>
        <dbReference type="Proteomes" id="UP001152592"/>
    </source>
</evidence>
<dbReference type="EMBL" id="CAJVPD010000066">
    <property type="protein sequence ID" value="CAG8284908.1"/>
    <property type="molecule type" value="Genomic_DNA"/>
</dbReference>
<feature type="compositionally biased region" description="Pro residues" evidence="1">
    <location>
        <begin position="162"/>
        <end position="171"/>
    </location>
</feature>
<dbReference type="OrthoDB" id="269227at2759"/>
<evidence type="ECO:0000256" key="1">
    <source>
        <dbReference type="SAM" id="MobiDB-lite"/>
    </source>
</evidence>
<sequence length="183" mass="20387">MFLLKMSWFRRSKSDAGKIKSRIQTDIGTEEKDSSVPDTIRPTTAPHNETELIINQLAALAATVSHTSISIAQSNPKASKTEYQEEEETFHHLSSWITKSHLPPPSHSSKLSTSTLASKFGRRESQTHDKKQESSILNLNIGDLPTLPFPRTGKGKGKPGPRYSPLPPPFVPKSLTMRREVLF</sequence>
<reference evidence="2" key="1">
    <citation type="submission" date="2021-07" db="EMBL/GenBank/DDBJ databases">
        <authorList>
            <person name="Branca A.L. A."/>
        </authorList>
    </citation>
    <scope>NUCLEOTIDE SEQUENCE</scope>
</reference>
<evidence type="ECO:0000313" key="2">
    <source>
        <dbReference type="EMBL" id="CAG8284908.1"/>
    </source>
</evidence>
<feature type="compositionally biased region" description="Basic and acidic residues" evidence="1">
    <location>
        <begin position="121"/>
        <end position="133"/>
    </location>
</feature>
<dbReference type="Proteomes" id="UP001152592">
    <property type="component" value="Unassembled WGS sequence"/>
</dbReference>
<organism evidence="2 3">
    <name type="scientific">Penicillium salamii</name>
    <dbReference type="NCBI Taxonomy" id="1612424"/>
    <lineage>
        <taxon>Eukaryota</taxon>
        <taxon>Fungi</taxon>
        <taxon>Dikarya</taxon>
        <taxon>Ascomycota</taxon>
        <taxon>Pezizomycotina</taxon>
        <taxon>Eurotiomycetes</taxon>
        <taxon>Eurotiomycetidae</taxon>
        <taxon>Eurotiales</taxon>
        <taxon>Aspergillaceae</taxon>
        <taxon>Penicillium</taxon>
    </lineage>
</organism>
<feature type="region of interest" description="Disordered" evidence="1">
    <location>
        <begin position="97"/>
        <end position="176"/>
    </location>
</feature>
<proteinExistence type="predicted"/>